<feature type="binding site" evidence="10">
    <location>
        <position position="134"/>
    </location>
    <ligand>
        <name>NAD(+)</name>
        <dbReference type="ChEBI" id="CHEBI:57540"/>
    </ligand>
</feature>
<dbReference type="SUPFAM" id="SSF51735">
    <property type="entry name" value="NAD(P)-binding Rossmann-fold domains"/>
    <property type="match status" value="1"/>
</dbReference>
<dbReference type="PIRSF" id="PIRSF500134">
    <property type="entry name" value="UDPglc_DH_bac"/>
    <property type="match status" value="1"/>
</dbReference>
<dbReference type="EMBL" id="AKKV01000042">
    <property type="protein sequence ID" value="EIT83999.1"/>
    <property type="molecule type" value="Genomic_DNA"/>
</dbReference>
<dbReference type="GO" id="GO:0000271">
    <property type="term" value="P:polysaccharide biosynthetic process"/>
    <property type="evidence" value="ECO:0007669"/>
    <property type="project" value="InterPro"/>
</dbReference>
<dbReference type="Pfam" id="PF03721">
    <property type="entry name" value="UDPG_MGDP_dh_N"/>
    <property type="match status" value="1"/>
</dbReference>
<dbReference type="GO" id="GO:0003979">
    <property type="term" value="F:UDP-glucose 6-dehydrogenase activity"/>
    <property type="evidence" value="ECO:0007669"/>
    <property type="project" value="UniProtKB-EC"/>
</dbReference>
<gene>
    <name evidence="12" type="ORF">A374_18229</name>
</gene>
<dbReference type="GO" id="GO:0006065">
    <property type="term" value="P:UDP-glucuronate biosynthetic process"/>
    <property type="evidence" value="ECO:0007669"/>
    <property type="project" value="UniProtKB-UniPathway"/>
</dbReference>
<dbReference type="SUPFAM" id="SSF48179">
    <property type="entry name" value="6-phosphogluconate dehydrogenase C-terminal domain-like"/>
    <property type="match status" value="1"/>
</dbReference>
<sequence>MEKRNVWGMDNHHYKLAVAGTGYVGLVAGVCFAEMGHQVTCVDIDEQKVAQMRQGISPIYEAGLQQLMQKNYDEGRIQYTTDYQSAYKDADAIFIGVGTPEKPDGSANLTHIATVARQIAESIENDCLVVVKSTVPVGTNDKVEQFIQDFLVRDVKVEVASNPEFLAQGSAVHDTLYAERIIIGTESEWARALLTSIYEPFDLPIVSVNRRSAEMIKYASNDFLALKISYMNDIANLCELVGADISDVARGMSYDPRIGSKFLNAGIGFGGSCFPKDTKALAYLAGQNGYELRTVRAAIDVNDAQKTMLYKKASERHITLNGLKIAVLGLTFKPGTDDLREAASLVNVPLLLEQGANVVAYDPVGMDNFAKLYPAGAHGNGTMTYASSSKEALDGANVCFIFTEWDEFRALSPAIFTEKMWTPLLYDGRNLFDIADMRKAGVEYHSIGRQPVQRLNQKEGGTREFVLHTT</sequence>
<dbReference type="Gene3D" id="3.40.50.720">
    <property type="entry name" value="NAD(P)-binding Rossmann-like Domain"/>
    <property type="match status" value="2"/>
</dbReference>
<evidence type="ECO:0000256" key="4">
    <source>
        <dbReference type="ARBA" id="ARBA00023002"/>
    </source>
</evidence>
<dbReference type="InterPro" id="IPR001732">
    <property type="entry name" value="UDP-Glc/GDP-Man_DH_N"/>
</dbReference>
<evidence type="ECO:0000256" key="6">
    <source>
        <dbReference type="ARBA" id="ARBA00047473"/>
    </source>
</evidence>
<evidence type="ECO:0000313" key="12">
    <source>
        <dbReference type="EMBL" id="EIT83999.1"/>
    </source>
</evidence>
<dbReference type="InterPro" id="IPR008927">
    <property type="entry name" value="6-PGluconate_DH-like_C_sf"/>
</dbReference>
<dbReference type="InterPro" id="IPR014027">
    <property type="entry name" value="UDP-Glc/GDP-Man_DH_C"/>
</dbReference>
<dbReference type="UniPathway" id="UPA00038">
    <property type="reaction ID" value="UER00491"/>
</dbReference>
<dbReference type="InterPro" id="IPR036220">
    <property type="entry name" value="UDP-Glc/GDP-Man_DH_C_sf"/>
</dbReference>
<proteinExistence type="inferred from homology"/>
<comment type="caution">
    <text evidence="12">The sequence shown here is derived from an EMBL/GenBank/DDBJ whole genome shotgun (WGS) entry which is preliminary data.</text>
</comment>
<organism evidence="12 13">
    <name type="scientific">Fictibacillus macauensis ZFHKF-1</name>
    <dbReference type="NCBI Taxonomy" id="1196324"/>
    <lineage>
        <taxon>Bacteria</taxon>
        <taxon>Bacillati</taxon>
        <taxon>Bacillota</taxon>
        <taxon>Bacilli</taxon>
        <taxon>Bacillales</taxon>
        <taxon>Fictibacillaceae</taxon>
        <taxon>Fictibacillus</taxon>
    </lineage>
</organism>
<evidence type="ECO:0000256" key="10">
    <source>
        <dbReference type="PIRSR" id="PIRSR500134-3"/>
    </source>
</evidence>
<feature type="binding site" evidence="10">
    <location>
        <position position="99"/>
    </location>
    <ligand>
        <name>NAD(+)</name>
        <dbReference type="ChEBI" id="CHEBI:57540"/>
    </ligand>
</feature>
<reference evidence="12 13" key="1">
    <citation type="journal article" date="2012" name="J. Bacteriol.">
        <title>Genome of Bacillus macauensis ZFHKF-1, a Long-Chain-Forming Bacterium.</title>
        <authorList>
            <person name="Cai L."/>
            <person name="Zhang T."/>
        </authorList>
    </citation>
    <scope>NUCLEOTIDE SEQUENCE [LARGE SCALE GENOMIC DNA]</scope>
    <source>
        <strain evidence="12 13">ZFHKF-1</strain>
    </source>
</reference>
<evidence type="ECO:0000256" key="3">
    <source>
        <dbReference type="ARBA" id="ARBA00012954"/>
    </source>
</evidence>
<dbReference type="EC" id="1.1.1.22" evidence="3 7"/>
<comment type="catalytic activity">
    <reaction evidence="6 7">
        <text>UDP-alpha-D-glucose + 2 NAD(+) + H2O = UDP-alpha-D-glucuronate + 2 NADH + 3 H(+)</text>
        <dbReference type="Rhea" id="RHEA:23596"/>
        <dbReference type="ChEBI" id="CHEBI:15377"/>
        <dbReference type="ChEBI" id="CHEBI:15378"/>
        <dbReference type="ChEBI" id="CHEBI:57540"/>
        <dbReference type="ChEBI" id="CHEBI:57945"/>
        <dbReference type="ChEBI" id="CHEBI:58052"/>
        <dbReference type="ChEBI" id="CHEBI:58885"/>
        <dbReference type="EC" id="1.1.1.22"/>
    </reaction>
</comment>
<feature type="binding site" evidence="10">
    <location>
        <position position="43"/>
    </location>
    <ligand>
        <name>NAD(+)</name>
        <dbReference type="ChEBI" id="CHEBI:57540"/>
    </ligand>
</feature>
<feature type="binding site" evidence="9">
    <location>
        <begin position="262"/>
        <end position="266"/>
    </location>
    <ligand>
        <name>substrate</name>
    </ligand>
</feature>
<feature type="binding site" evidence="9">
    <location>
        <position position="217"/>
    </location>
    <ligand>
        <name>substrate</name>
    </ligand>
</feature>
<dbReference type="Pfam" id="PF03720">
    <property type="entry name" value="UDPG_MGDP_dh_C"/>
    <property type="match status" value="1"/>
</dbReference>
<comment type="similarity">
    <text evidence="2 7">Belongs to the UDP-glucose/GDP-mannose dehydrogenase family.</text>
</comment>
<feature type="binding site" evidence="9">
    <location>
        <position position="270"/>
    </location>
    <ligand>
        <name>substrate</name>
    </ligand>
</feature>
<dbReference type="InterPro" id="IPR036291">
    <property type="entry name" value="NAD(P)-bd_dom_sf"/>
</dbReference>
<dbReference type="Pfam" id="PF00984">
    <property type="entry name" value="UDPG_MGDP_dh"/>
    <property type="match status" value="1"/>
</dbReference>
<evidence type="ECO:0000256" key="1">
    <source>
        <dbReference type="ARBA" id="ARBA00004701"/>
    </source>
</evidence>
<name>I8AF81_9BACL</name>
<keyword evidence="4 7" id="KW-0560">Oxidoreductase</keyword>
<dbReference type="InterPro" id="IPR014026">
    <property type="entry name" value="UDP-Glc/GDP-Man_DH_dimer"/>
</dbReference>
<feature type="binding site" evidence="10">
    <location>
        <position position="276"/>
    </location>
    <ligand>
        <name>NAD(+)</name>
        <dbReference type="ChEBI" id="CHEBI:57540"/>
    </ligand>
</feature>
<evidence type="ECO:0000256" key="7">
    <source>
        <dbReference type="PIRNR" id="PIRNR000124"/>
    </source>
</evidence>
<feature type="active site" description="Nucleophile" evidence="8">
    <location>
        <position position="273"/>
    </location>
</feature>
<dbReference type="AlphaFoldDB" id="I8AF81"/>
<evidence type="ECO:0000256" key="9">
    <source>
        <dbReference type="PIRSR" id="PIRSR500134-2"/>
    </source>
</evidence>
<dbReference type="SUPFAM" id="SSF52413">
    <property type="entry name" value="UDP-glucose/GDP-mannose dehydrogenase C-terminal domain"/>
    <property type="match status" value="1"/>
</dbReference>
<evidence type="ECO:0000256" key="5">
    <source>
        <dbReference type="ARBA" id="ARBA00023027"/>
    </source>
</evidence>
<accession>I8AF81</accession>
<dbReference type="RefSeq" id="WP_007203715.1">
    <property type="nucleotide sequence ID" value="NZ_AKKV01000042.1"/>
</dbReference>
<dbReference type="NCBIfam" id="TIGR03026">
    <property type="entry name" value="NDP-sugDHase"/>
    <property type="match status" value="1"/>
</dbReference>
<dbReference type="Proteomes" id="UP000004080">
    <property type="component" value="Unassembled WGS sequence"/>
</dbReference>
<evidence type="ECO:0000313" key="13">
    <source>
        <dbReference type="Proteomes" id="UP000004080"/>
    </source>
</evidence>
<dbReference type="InterPro" id="IPR028357">
    <property type="entry name" value="UDPglc_DH_bac"/>
</dbReference>
<dbReference type="PATRIC" id="fig|1196324.3.peg.3719"/>
<dbReference type="STRING" id="1196324.A374_18229"/>
<dbReference type="eggNOG" id="COG1004">
    <property type="taxonomic scope" value="Bacteria"/>
</dbReference>
<dbReference type="GO" id="GO:0051287">
    <property type="term" value="F:NAD binding"/>
    <property type="evidence" value="ECO:0007669"/>
    <property type="project" value="InterPro"/>
</dbReference>
<evidence type="ECO:0000256" key="2">
    <source>
        <dbReference type="ARBA" id="ARBA00006601"/>
    </source>
</evidence>
<feature type="binding site" evidence="10">
    <location>
        <position position="48"/>
    </location>
    <ligand>
        <name>NAD(+)</name>
        <dbReference type="ChEBI" id="CHEBI:57540"/>
    </ligand>
</feature>
<keyword evidence="5 7" id="KW-0520">NAD</keyword>
<keyword evidence="13" id="KW-1185">Reference proteome</keyword>
<dbReference type="Gene3D" id="1.20.5.100">
    <property type="entry name" value="Cytochrome c1, transmembrane anchor, C-terminal"/>
    <property type="match status" value="1"/>
</dbReference>
<dbReference type="PANTHER" id="PTHR43750">
    <property type="entry name" value="UDP-GLUCOSE 6-DEHYDROGENASE TUAD"/>
    <property type="match status" value="1"/>
</dbReference>
<evidence type="ECO:0000259" key="11">
    <source>
        <dbReference type="SMART" id="SM00984"/>
    </source>
</evidence>
<feature type="binding site" evidence="10">
    <location>
        <position position="340"/>
    </location>
    <ligand>
        <name>NAD(+)</name>
        <dbReference type="ChEBI" id="CHEBI:57540"/>
    </ligand>
</feature>
<comment type="pathway">
    <text evidence="1">Nucleotide-sugar biosynthesis; UDP-alpha-D-glucuronate biosynthesis; UDP-alpha-D-glucuronate from UDP-alpha-D-glucose: step 1/1.</text>
</comment>
<dbReference type="PIRSF" id="PIRSF000124">
    <property type="entry name" value="UDPglc_GDPman_dh"/>
    <property type="match status" value="1"/>
</dbReference>
<dbReference type="PANTHER" id="PTHR43750:SF3">
    <property type="entry name" value="UDP-GLUCOSE 6-DEHYDROGENASE TUAD"/>
    <property type="match status" value="1"/>
</dbReference>
<feature type="domain" description="UDP-glucose/GDP-mannose dehydrogenase C-terminal" evidence="11">
    <location>
        <begin position="326"/>
        <end position="434"/>
    </location>
</feature>
<dbReference type="SMART" id="SM00984">
    <property type="entry name" value="UDPG_MGDP_dh_C"/>
    <property type="match status" value="1"/>
</dbReference>
<evidence type="ECO:0000256" key="8">
    <source>
        <dbReference type="PIRSR" id="PIRSR500134-1"/>
    </source>
</evidence>
<feature type="binding site" evidence="9">
    <location>
        <position position="333"/>
    </location>
    <ligand>
        <name>substrate</name>
    </ligand>
</feature>
<protein>
    <recommendedName>
        <fullName evidence="3 7">UDP-glucose 6-dehydrogenase</fullName>
        <ecNumber evidence="3 7">1.1.1.22</ecNumber>
    </recommendedName>
</protein>
<dbReference type="InterPro" id="IPR017476">
    <property type="entry name" value="UDP-Glc/GDP-Man"/>
</dbReference>